<keyword evidence="5" id="KW-1185">Reference proteome</keyword>
<dbReference type="Proteomes" id="UP000259030">
    <property type="component" value="Plasmid pDFI1"/>
</dbReference>
<feature type="domain" description="Phospholipase/carboxylesterase/thioesterase" evidence="3">
    <location>
        <begin position="19"/>
        <end position="210"/>
    </location>
</feature>
<name>A0A221T197_9DEIO</name>
<geneLocation type="plasmid" evidence="5">
    <name>pdfi1</name>
</geneLocation>
<dbReference type="InterPro" id="IPR029058">
    <property type="entry name" value="AB_hydrolase_fold"/>
</dbReference>
<comment type="similarity">
    <text evidence="1">Belongs to the AB hydrolase superfamily. AB hydrolase 2 family.</text>
</comment>
<dbReference type="KEGG" id="dfc:DFI_16000"/>
<dbReference type="PANTHER" id="PTHR10655:SF17">
    <property type="entry name" value="LYSOPHOSPHOLIPASE-LIKE PROTEIN 1"/>
    <property type="match status" value="1"/>
</dbReference>
<evidence type="ECO:0000256" key="1">
    <source>
        <dbReference type="ARBA" id="ARBA00006499"/>
    </source>
</evidence>
<dbReference type="RefSeq" id="WP_081425962.1">
    <property type="nucleotide sequence ID" value="NZ_CP021082.1"/>
</dbReference>
<dbReference type="InterPro" id="IPR050565">
    <property type="entry name" value="LYPA1-2/EST-like"/>
</dbReference>
<protein>
    <submittedName>
        <fullName evidence="4">Carboxylesterase</fullName>
    </submittedName>
</protein>
<dbReference type="SUPFAM" id="SSF53474">
    <property type="entry name" value="alpha/beta-Hydrolases"/>
    <property type="match status" value="1"/>
</dbReference>
<keyword evidence="4" id="KW-0614">Plasmid</keyword>
<dbReference type="AlphaFoldDB" id="A0A221T197"/>
<evidence type="ECO:0000256" key="2">
    <source>
        <dbReference type="ARBA" id="ARBA00022801"/>
    </source>
</evidence>
<evidence type="ECO:0000313" key="5">
    <source>
        <dbReference type="Proteomes" id="UP000259030"/>
    </source>
</evidence>
<dbReference type="Gene3D" id="3.40.50.1820">
    <property type="entry name" value="alpha/beta hydrolase"/>
    <property type="match status" value="1"/>
</dbReference>
<dbReference type="InterPro" id="IPR003140">
    <property type="entry name" value="PLipase/COase/thioEstase"/>
</dbReference>
<dbReference type="Pfam" id="PF02230">
    <property type="entry name" value="Abhydrolase_2"/>
    <property type="match status" value="1"/>
</dbReference>
<gene>
    <name evidence="4" type="ORF">DFI_16000</name>
</gene>
<keyword evidence="2" id="KW-0378">Hydrolase</keyword>
<accession>A0A221T197</accession>
<organism evidence="4 5">
    <name type="scientific">Deinococcus ficus</name>
    <dbReference type="NCBI Taxonomy" id="317577"/>
    <lineage>
        <taxon>Bacteria</taxon>
        <taxon>Thermotogati</taxon>
        <taxon>Deinococcota</taxon>
        <taxon>Deinococci</taxon>
        <taxon>Deinococcales</taxon>
        <taxon>Deinococcaceae</taxon>
        <taxon>Deinococcus</taxon>
    </lineage>
</organism>
<sequence>MSPLSAVVRPPRSGPLAGAPVLVLLHGVGGNERNLLAVADALDPRFAVVSVRGPLQIAPDGFAFFQVQFVPEPVPNAAQAEASRAALIDFLPQVTREHGLDASRVFLLGFSQGAIIGASVTLSRPDLVAGLVMLSGRILPEARSTFAAPEQLAQAPVFVAHGVHDAKLGIHHGRASEALLGELGAAFTYREYDMGHEITAVELADVNAWLGARLEALAGHGRPTHEGAVGSLPTN</sequence>
<evidence type="ECO:0000313" key="4">
    <source>
        <dbReference type="EMBL" id="ASN82667.1"/>
    </source>
</evidence>
<proteinExistence type="inferred from homology"/>
<reference evidence="4 5" key="1">
    <citation type="submission" date="2017-05" db="EMBL/GenBank/DDBJ databases">
        <title>The complete genome sequence of Deinococcus ficus isolated from the rhizosphere of the Ficus religiosa L. in Taiwan.</title>
        <authorList>
            <person name="Wu K.-M."/>
            <person name="Liao T.-L."/>
            <person name="Liu Y.-M."/>
            <person name="Young C.-C."/>
            <person name="Tsai S.-F."/>
        </authorList>
    </citation>
    <scope>NUCLEOTIDE SEQUENCE [LARGE SCALE GENOMIC DNA]</scope>
    <source>
        <strain evidence="4 5">CC-FR2-10</strain>
        <plasmid evidence="5">pdfi1</plasmid>
    </source>
</reference>
<dbReference type="EMBL" id="CP021082">
    <property type="protein sequence ID" value="ASN82667.1"/>
    <property type="molecule type" value="Genomic_DNA"/>
</dbReference>
<dbReference type="GO" id="GO:0016787">
    <property type="term" value="F:hydrolase activity"/>
    <property type="evidence" value="ECO:0007669"/>
    <property type="project" value="UniProtKB-KW"/>
</dbReference>
<evidence type="ECO:0000259" key="3">
    <source>
        <dbReference type="Pfam" id="PF02230"/>
    </source>
</evidence>
<dbReference type="PANTHER" id="PTHR10655">
    <property type="entry name" value="LYSOPHOSPHOLIPASE-RELATED"/>
    <property type="match status" value="1"/>
</dbReference>